<dbReference type="RefSeq" id="WP_184969169.1">
    <property type="nucleotide sequence ID" value="NZ_JACHIN010000011.1"/>
</dbReference>
<keyword evidence="2" id="KW-0813">Transport</keyword>
<dbReference type="SMART" id="SM00382">
    <property type="entry name" value="AAA"/>
    <property type="match status" value="1"/>
</dbReference>
<sequence length="296" mass="30461">MEASIEVDGLRKRFGAVAALDGMSFTVAPGRVTGFVGPSGAGKSTTLRVVLGLDVAQEGRALVGGRPYRSLGEPSRHVGALLDAGALQPGRTARNHLLWLAHAQGAGARRVDEVAELVGLGAAIRRRAGSLSHGSRQRLGLAAALLGDPPILVLDEPFTGLDPQEAAWLGGVLRGLAGEGRAVLVASRLMSRVQDTAGHLVVAGRGRVVADLGVDELVADASRGRFTVRTGAREAAMAVLAGAGATVAACGPEVLTVSGLAGRERVEQVLNGAAVPYTEIVAHRATLEEAYMELTR</sequence>
<dbReference type="EMBL" id="JACHIN010000011">
    <property type="protein sequence ID" value="MBB5081634.1"/>
    <property type="molecule type" value="Genomic_DNA"/>
</dbReference>
<dbReference type="PANTHER" id="PTHR43335:SF4">
    <property type="entry name" value="ABC TRANSPORTER, ATP-BINDING PROTEIN"/>
    <property type="match status" value="1"/>
</dbReference>
<evidence type="ECO:0000313" key="6">
    <source>
        <dbReference type="EMBL" id="MBB5081634.1"/>
    </source>
</evidence>
<dbReference type="PROSITE" id="PS50893">
    <property type="entry name" value="ABC_TRANSPORTER_2"/>
    <property type="match status" value="1"/>
</dbReference>
<feature type="domain" description="ABC transporter" evidence="5">
    <location>
        <begin position="5"/>
        <end position="230"/>
    </location>
</feature>
<keyword evidence="3" id="KW-0547">Nucleotide-binding</keyword>
<protein>
    <submittedName>
        <fullName evidence="6">ABC-2 type transport system ATP-binding protein</fullName>
    </submittedName>
</protein>
<evidence type="ECO:0000313" key="7">
    <source>
        <dbReference type="Proteomes" id="UP000568380"/>
    </source>
</evidence>
<comment type="caution">
    <text evidence="6">The sequence shown here is derived from an EMBL/GenBank/DDBJ whole genome shotgun (WGS) entry which is preliminary data.</text>
</comment>
<dbReference type="Gene3D" id="3.40.50.300">
    <property type="entry name" value="P-loop containing nucleotide triphosphate hydrolases"/>
    <property type="match status" value="1"/>
</dbReference>
<organism evidence="6 7">
    <name type="scientific">Nonomuraea endophytica</name>
    <dbReference type="NCBI Taxonomy" id="714136"/>
    <lineage>
        <taxon>Bacteria</taxon>
        <taxon>Bacillati</taxon>
        <taxon>Actinomycetota</taxon>
        <taxon>Actinomycetes</taxon>
        <taxon>Streptosporangiales</taxon>
        <taxon>Streptosporangiaceae</taxon>
        <taxon>Nonomuraea</taxon>
    </lineage>
</organism>
<dbReference type="InterPro" id="IPR003593">
    <property type="entry name" value="AAA+_ATPase"/>
</dbReference>
<gene>
    <name evidence="6" type="ORF">HNR40_007129</name>
</gene>
<reference evidence="6 7" key="1">
    <citation type="submission" date="2020-08" db="EMBL/GenBank/DDBJ databases">
        <title>Genomic Encyclopedia of Type Strains, Phase IV (KMG-IV): sequencing the most valuable type-strain genomes for metagenomic binning, comparative biology and taxonomic classification.</title>
        <authorList>
            <person name="Goeker M."/>
        </authorList>
    </citation>
    <scope>NUCLEOTIDE SEQUENCE [LARGE SCALE GENOMIC DNA]</scope>
    <source>
        <strain evidence="6 7">DSM 45385</strain>
    </source>
</reference>
<dbReference type="Pfam" id="PF00005">
    <property type="entry name" value="ABC_tran"/>
    <property type="match status" value="1"/>
</dbReference>
<dbReference type="InterPro" id="IPR027417">
    <property type="entry name" value="P-loop_NTPase"/>
</dbReference>
<evidence type="ECO:0000256" key="4">
    <source>
        <dbReference type="ARBA" id="ARBA00022840"/>
    </source>
</evidence>
<dbReference type="GO" id="GO:0016887">
    <property type="term" value="F:ATP hydrolysis activity"/>
    <property type="evidence" value="ECO:0007669"/>
    <property type="project" value="InterPro"/>
</dbReference>
<evidence type="ECO:0000256" key="3">
    <source>
        <dbReference type="ARBA" id="ARBA00022741"/>
    </source>
</evidence>
<dbReference type="GO" id="GO:0005524">
    <property type="term" value="F:ATP binding"/>
    <property type="evidence" value="ECO:0007669"/>
    <property type="project" value="UniProtKB-KW"/>
</dbReference>
<keyword evidence="7" id="KW-1185">Reference proteome</keyword>
<dbReference type="InterPro" id="IPR003439">
    <property type="entry name" value="ABC_transporter-like_ATP-bd"/>
</dbReference>
<keyword evidence="4 6" id="KW-0067">ATP-binding</keyword>
<accession>A0A7W8A9Q1</accession>
<name>A0A7W8A9Q1_9ACTN</name>
<comment type="similarity">
    <text evidence="1">Belongs to the ABC transporter superfamily.</text>
</comment>
<dbReference type="Proteomes" id="UP000568380">
    <property type="component" value="Unassembled WGS sequence"/>
</dbReference>
<dbReference type="PANTHER" id="PTHR43335">
    <property type="entry name" value="ABC TRANSPORTER, ATP-BINDING PROTEIN"/>
    <property type="match status" value="1"/>
</dbReference>
<evidence type="ECO:0000259" key="5">
    <source>
        <dbReference type="PROSITE" id="PS50893"/>
    </source>
</evidence>
<evidence type="ECO:0000256" key="1">
    <source>
        <dbReference type="ARBA" id="ARBA00005417"/>
    </source>
</evidence>
<dbReference type="SUPFAM" id="SSF52540">
    <property type="entry name" value="P-loop containing nucleoside triphosphate hydrolases"/>
    <property type="match status" value="1"/>
</dbReference>
<evidence type="ECO:0000256" key="2">
    <source>
        <dbReference type="ARBA" id="ARBA00022448"/>
    </source>
</evidence>
<proteinExistence type="inferred from homology"/>
<dbReference type="AlphaFoldDB" id="A0A7W8A9Q1"/>